<feature type="compositionally biased region" description="Basic residues" evidence="2">
    <location>
        <begin position="1"/>
        <end position="17"/>
    </location>
</feature>
<keyword evidence="4" id="KW-1185">Reference proteome</keyword>
<dbReference type="InterPro" id="IPR041899">
    <property type="entry name" value="MAGE_WH2"/>
</dbReference>
<gene>
    <name evidence="5" type="primary">LOC105993268</name>
</gene>
<evidence type="ECO:0000256" key="2">
    <source>
        <dbReference type="SAM" id="MobiDB-lite"/>
    </source>
</evidence>
<sequence length="346" mass="39363">MPRGQRSKQRSRGKRRNIPVENGSPMDNEATPIETEEDPSAASSPVENQAESVSIDDIPSSSEMPEAAAAVTDTAEDISNNDVEEGAQSQEDMTPDLSRITDSWRRDPLNRMVVLLVQFLIDKYQNKETIMKSEMLKLVIKKHKPQFNEILKRASEHMELAFGVDLKEVDPVRHCYTLVNKLDHSIDGPMSEEDNIPKTGLLMIVLGLIFMNENYAPEEEVWEVLNLMGVYANRRHFIYGNPKKVITQDLVELQYLKYQQVPNSDPPRYEFTWGPRSLAEVSKMKILEFLAKIHDSSPSAFPYWYEEALKDEEERAQARIAARARNTAVMPRADSKASSSSFSQTK</sequence>
<dbReference type="FunFam" id="1.10.10.1210:FF:000001">
    <property type="entry name" value="melanoma-associated antigen D1"/>
    <property type="match status" value="1"/>
</dbReference>
<feature type="domain" description="MAGE" evidence="3">
    <location>
        <begin position="109"/>
        <end position="308"/>
    </location>
</feature>
<evidence type="ECO:0000259" key="3">
    <source>
        <dbReference type="PROSITE" id="PS50838"/>
    </source>
</evidence>
<dbReference type="Gene3D" id="1.10.10.1210">
    <property type="entry name" value="MAGE homology domain, winged helix WH2 motif"/>
    <property type="match status" value="1"/>
</dbReference>
<dbReference type="RefSeq" id="XP_012881927.1">
    <property type="nucleotide sequence ID" value="XM_013026473.1"/>
</dbReference>
<protein>
    <submittedName>
        <fullName evidence="5">Melanoma-associated antigen B18</fullName>
    </submittedName>
</protein>
<dbReference type="GeneID" id="105993268"/>
<dbReference type="GO" id="GO:0000122">
    <property type="term" value="P:negative regulation of transcription by RNA polymerase II"/>
    <property type="evidence" value="ECO:0007669"/>
    <property type="project" value="TreeGrafter"/>
</dbReference>
<proteinExistence type="predicted"/>
<dbReference type="InParanoid" id="A0A1S3G1J2"/>
<feature type="compositionally biased region" description="Polar residues" evidence="2">
    <location>
        <begin position="41"/>
        <end position="52"/>
    </location>
</feature>
<feature type="region of interest" description="Disordered" evidence="2">
    <location>
        <begin position="327"/>
        <end position="346"/>
    </location>
</feature>
<dbReference type="PROSITE" id="PS50838">
    <property type="entry name" value="MAGE"/>
    <property type="match status" value="1"/>
</dbReference>
<evidence type="ECO:0000313" key="5">
    <source>
        <dbReference type="RefSeq" id="XP_012881927.1"/>
    </source>
</evidence>
<accession>A0A1S3G1J2</accession>
<name>A0A1S3G1J2_DIPOR</name>
<dbReference type="Proteomes" id="UP000081671">
    <property type="component" value="Unplaced"/>
</dbReference>
<dbReference type="Gene3D" id="1.10.10.1200">
    <property type="entry name" value="MAGE homology domain, winged helix WH1 motif"/>
    <property type="match status" value="1"/>
</dbReference>
<dbReference type="FunFam" id="1.10.10.1200:FF:000007">
    <property type="entry name" value="Melanoma-associated antigen C2"/>
    <property type="match status" value="1"/>
</dbReference>
<dbReference type="SMART" id="SM01373">
    <property type="entry name" value="MAGE"/>
    <property type="match status" value="1"/>
</dbReference>
<feature type="compositionally biased region" description="Low complexity" evidence="2">
    <location>
        <begin position="336"/>
        <end position="346"/>
    </location>
</feature>
<dbReference type="PANTHER" id="PTHR11736:SF23">
    <property type="entry name" value="MELANOMA-ASSOCIATED ANTIGEN B18"/>
    <property type="match status" value="1"/>
</dbReference>
<dbReference type="Pfam" id="PF12440">
    <property type="entry name" value="MAGE_N"/>
    <property type="match status" value="1"/>
</dbReference>
<dbReference type="InterPro" id="IPR037445">
    <property type="entry name" value="MAGE"/>
</dbReference>
<dbReference type="KEGG" id="dord:105993268"/>
<organism evidence="4 5">
    <name type="scientific">Dipodomys ordii</name>
    <name type="common">Ord's kangaroo rat</name>
    <dbReference type="NCBI Taxonomy" id="10020"/>
    <lineage>
        <taxon>Eukaryota</taxon>
        <taxon>Metazoa</taxon>
        <taxon>Chordata</taxon>
        <taxon>Craniata</taxon>
        <taxon>Vertebrata</taxon>
        <taxon>Euteleostomi</taxon>
        <taxon>Mammalia</taxon>
        <taxon>Eutheria</taxon>
        <taxon>Euarchontoglires</taxon>
        <taxon>Glires</taxon>
        <taxon>Rodentia</taxon>
        <taxon>Castorimorpha</taxon>
        <taxon>Heteromyidae</taxon>
        <taxon>Dipodomyinae</taxon>
        <taxon>Dipodomys</taxon>
    </lineage>
</organism>
<dbReference type="PANTHER" id="PTHR11736">
    <property type="entry name" value="MELANOMA-ASSOCIATED ANTIGEN MAGE ANTIGEN"/>
    <property type="match status" value="1"/>
</dbReference>
<dbReference type="STRING" id="10020.ENSDORP00000027343"/>
<dbReference type="SMART" id="SM01392">
    <property type="entry name" value="MAGE_N"/>
    <property type="match status" value="1"/>
</dbReference>
<dbReference type="CTD" id="286514"/>
<dbReference type="InterPro" id="IPR021072">
    <property type="entry name" value="MAGE_N"/>
</dbReference>
<dbReference type="Pfam" id="PF01454">
    <property type="entry name" value="MAGE"/>
    <property type="match status" value="1"/>
</dbReference>
<dbReference type="GO" id="GO:0005634">
    <property type="term" value="C:nucleus"/>
    <property type="evidence" value="ECO:0007669"/>
    <property type="project" value="TreeGrafter"/>
</dbReference>
<dbReference type="OrthoDB" id="205198at2759"/>
<feature type="region of interest" description="Disordered" evidence="2">
    <location>
        <begin position="1"/>
        <end position="94"/>
    </location>
</feature>
<dbReference type="InterPro" id="IPR002190">
    <property type="entry name" value="MHD_dom"/>
</dbReference>
<keyword evidence="1" id="KW-0825">Tumor antigen</keyword>
<dbReference type="AlphaFoldDB" id="A0A1S3G1J2"/>
<dbReference type="InterPro" id="IPR041898">
    <property type="entry name" value="MAGE_WH1"/>
</dbReference>
<evidence type="ECO:0000313" key="4">
    <source>
        <dbReference type="Proteomes" id="UP000081671"/>
    </source>
</evidence>
<dbReference type="FunCoup" id="A0A1S3G1J2">
    <property type="interactions" value="646"/>
</dbReference>
<reference evidence="5" key="1">
    <citation type="submission" date="2025-08" db="UniProtKB">
        <authorList>
            <consortium name="RefSeq"/>
        </authorList>
    </citation>
    <scope>IDENTIFICATION</scope>
    <source>
        <tissue evidence="5">Kidney</tissue>
    </source>
</reference>
<evidence type="ECO:0000256" key="1">
    <source>
        <dbReference type="ARBA" id="ARBA00084104"/>
    </source>
</evidence>